<keyword evidence="1" id="KW-0472">Membrane</keyword>
<keyword evidence="1" id="KW-1133">Transmembrane helix</keyword>
<feature type="transmembrane region" description="Helical" evidence="1">
    <location>
        <begin position="25"/>
        <end position="43"/>
    </location>
</feature>
<name>A0A7Z0AW83_9PSED</name>
<dbReference type="EMBL" id="JACCAT010000001">
    <property type="protein sequence ID" value="NYH11210.1"/>
    <property type="molecule type" value="Genomic_DNA"/>
</dbReference>
<dbReference type="AlphaFoldDB" id="A0A7Z0AW83"/>
<protein>
    <submittedName>
        <fullName evidence="2">Uncharacterized protein</fullName>
    </submittedName>
</protein>
<evidence type="ECO:0000313" key="2">
    <source>
        <dbReference type="EMBL" id="NYH11210.1"/>
    </source>
</evidence>
<keyword evidence="1" id="KW-0812">Transmembrane</keyword>
<dbReference type="RefSeq" id="WP_179694490.1">
    <property type="nucleotide sequence ID" value="NZ_JACCAT010000001.1"/>
</dbReference>
<dbReference type="Proteomes" id="UP000553035">
    <property type="component" value="Unassembled WGS sequence"/>
</dbReference>
<accession>A0A7Z0AW83</accession>
<sequence>MDVEQIIYETVAWLTIEHPGRRSPIYNIQLVLFAAMMIFLWFVGKDVLARRKAFLASKAQVLASKPLSAISFAEEDGLKVRFTGVLLEKEGAYTVTVTRDDDKEATVSSRDGLLSLEEVEVYLRGYTPFILSDFRR</sequence>
<gene>
    <name evidence="2" type="ORF">GGI52_004253</name>
</gene>
<evidence type="ECO:0000256" key="1">
    <source>
        <dbReference type="SAM" id="Phobius"/>
    </source>
</evidence>
<organism evidence="2 3">
    <name type="scientific">Pseudomonas moraviensis</name>
    <dbReference type="NCBI Taxonomy" id="321662"/>
    <lineage>
        <taxon>Bacteria</taxon>
        <taxon>Pseudomonadati</taxon>
        <taxon>Pseudomonadota</taxon>
        <taxon>Gammaproteobacteria</taxon>
        <taxon>Pseudomonadales</taxon>
        <taxon>Pseudomonadaceae</taxon>
        <taxon>Pseudomonas</taxon>
    </lineage>
</organism>
<evidence type="ECO:0000313" key="3">
    <source>
        <dbReference type="Proteomes" id="UP000553035"/>
    </source>
</evidence>
<reference evidence="2 3" key="1">
    <citation type="submission" date="2020-07" db="EMBL/GenBank/DDBJ databases">
        <title>Exploring microbial biodiversity for novel pathways involved in the catabolism of aromatic compounds derived from lignin.</title>
        <authorList>
            <person name="Elkins J."/>
        </authorList>
    </citation>
    <scope>NUCLEOTIDE SEQUENCE [LARGE SCALE GENOMIC DNA]</scope>
    <source>
        <strain evidence="2 3">VanB</strain>
    </source>
</reference>
<proteinExistence type="predicted"/>
<comment type="caution">
    <text evidence="2">The sequence shown here is derived from an EMBL/GenBank/DDBJ whole genome shotgun (WGS) entry which is preliminary data.</text>
</comment>